<dbReference type="Proteomes" id="UP001190700">
    <property type="component" value="Unassembled WGS sequence"/>
</dbReference>
<keyword evidence="2" id="KW-1185">Reference proteome</keyword>
<organism evidence="1 2">
    <name type="scientific">Cymbomonas tetramitiformis</name>
    <dbReference type="NCBI Taxonomy" id="36881"/>
    <lineage>
        <taxon>Eukaryota</taxon>
        <taxon>Viridiplantae</taxon>
        <taxon>Chlorophyta</taxon>
        <taxon>Pyramimonadophyceae</taxon>
        <taxon>Pyramimonadales</taxon>
        <taxon>Pyramimonadaceae</taxon>
        <taxon>Cymbomonas</taxon>
    </lineage>
</organism>
<dbReference type="AlphaFoldDB" id="A0AAE0L6G2"/>
<accession>A0AAE0L6G2</accession>
<proteinExistence type="predicted"/>
<name>A0AAE0L6G2_9CHLO</name>
<evidence type="ECO:0000313" key="2">
    <source>
        <dbReference type="Proteomes" id="UP001190700"/>
    </source>
</evidence>
<reference evidence="1 2" key="1">
    <citation type="journal article" date="2015" name="Genome Biol. Evol.">
        <title>Comparative Genomics of a Bacterivorous Green Alga Reveals Evolutionary Causalities and Consequences of Phago-Mixotrophic Mode of Nutrition.</title>
        <authorList>
            <person name="Burns J.A."/>
            <person name="Paasch A."/>
            <person name="Narechania A."/>
            <person name="Kim E."/>
        </authorList>
    </citation>
    <scope>NUCLEOTIDE SEQUENCE [LARGE SCALE GENOMIC DNA]</scope>
    <source>
        <strain evidence="1 2">PLY_AMNH</strain>
    </source>
</reference>
<dbReference type="EMBL" id="LGRX02008220">
    <property type="protein sequence ID" value="KAK3273841.1"/>
    <property type="molecule type" value="Genomic_DNA"/>
</dbReference>
<sequence length="160" mass="18007">MNLDSDIDLECEFSRSDVRAARSMTNLHQHPEVHEVYKQWKDKFVDLRQSPDSDDLKLFAEDFSRLDKRFGPFSVDASCDALGANKQALVCWTVRQDSTTMERLAIPKLVSDSMAVAVDARYAEAEGWVMVSEKALVRGAMVSEKMLVEGWVMVSEEGVG</sequence>
<evidence type="ECO:0000313" key="1">
    <source>
        <dbReference type="EMBL" id="KAK3273841.1"/>
    </source>
</evidence>
<protein>
    <submittedName>
        <fullName evidence="1">Uncharacterized protein</fullName>
    </submittedName>
</protein>
<comment type="caution">
    <text evidence="1">The sequence shown here is derived from an EMBL/GenBank/DDBJ whole genome shotgun (WGS) entry which is preliminary data.</text>
</comment>
<gene>
    <name evidence="1" type="ORF">CYMTET_17942</name>
</gene>